<gene>
    <name evidence="1" type="ORF">C7B77_16155</name>
</gene>
<proteinExistence type="predicted"/>
<sequence>MLLILEQIKEIDPESTWLEIAPTDIEQAQPDFQLYANDTGLHHARLNRLCLNKFQTWLTAGEVANRSSFSETELPAMWDLVLGVAIDIGKTRVILVPTELLDRSELRIPQEWVDLPNWLGDYYLGVQIDLESNLMSIWGFTSHRFLKERGQYNALDRTYSLDSDFLVNNLDLLSLAEELELSERTTVDELPSLSLDTALDLIRELSVPSPYSPRFNIDFPSWGAILNNPNLRSQLYYTRLKETAQIRANIQSIDRASVPSFKLMDWVRQEFTNTIASGWNSYRSDAVLSPSDNQTIERSKLINLQVNLQQETVILLIGLVPQSAEQIRVVVRVHPAIGSRYLPAQLQLNYLDENGICLQTAVARTNDNYIQLPRFTCPVGEEFNIQIKLDNANAVERFIV</sequence>
<reference evidence="1 2" key="1">
    <citation type="submission" date="2018-03" db="EMBL/GenBank/DDBJ databases">
        <title>The ancient ancestry and fast evolution of plastids.</title>
        <authorList>
            <person name="Moore K.R."/>
            <person name="Magnabosco C."/>
            <person name="Momper L."/>
            <person name="Gold D.A."/>
            <person name="Bosak T."/>
            <person name="Fournier G.P."/>
        </authorList>
    </citation>
    <scope>NUCLEOTIDE SEQUENCE [LARGE SCALE GENOMIC DNA]</scope>
    <source>
        <strain evidence="1 2">CCALA 037</strain>
    </source>
</reference>
<evidence type="ECO:0008006" key="3">
    <source>
        <dbReference type="Google" id="ProtNLM"/>
    </source>
</evidence>
<keyword evidence="2" id="KW-1185">Reference proteome</keyword>
<comment type="caution">
    <text evidence="1">The sequence shown here is derived from an EMBL/GenBank/DDBJ whole genome shotgun (WGS) entry which is preliminary data.</text>
</comment>
<evidence type="ECO:0000313" key="1">
    <source>
        <dbReference type="EMBL" id="PSB55075.1"/>
    </source>
</evidence>
<dbReference type="AlphaFoldDB" id="A0A2T1GCE8"/>
<accession>A0A2T1GCE8</accession>
<evidence type="ECO:0000313" key="2">
    <source>
        <dbReference type="Proteomes" id="UP000238937"/>
    </source>
</evidence>
<protein>
    <recommendedName>
        <fullName evidence="3">DUF1822 domain-containing protein</fullName>
    </recommendedName>
</protein>
<dbReference type="InterPro" id="IPR014951">
    <property type="entry name" value="DUF1822"/>
</dbReference>
<dbReference type="OrthoDB" id="526290at2"/>
<name>A0A2T1GCE8_9CYAN</name>
<dbReference type="RefSeq" id="WP_106306873.1">
    <property type="nucleotide sequence ID" value="NZ_PVWO01000212.1"/>
</dbReference>
<dbReference type="Proteomes" id="UP000238937">
    <property type="component" value="Unassembled WGS sequence"/>
</dbReference>
<dbReference type="EMBL" id="PVWO01000212">
    <property type="protein sequence ID" value="PSB55075.1"/>
    <property type="molecule type" value="Genomic_DNA"/>
</dbReference>
<organism evidence="1 2">
    <name type="scientific">Chamaesiphon polymorphus CCALA 037</name>
    <dbReference type="NCBI Taxonomy" id="2107692"/>
    <lineage>
        <taxon>Bacteria</taxon>
        <taxon>Bacillati</taxon>
        <taxon>Cyanobacteriota</taxon>
        <taxon>Cyanophyceae</taxon>
        <taxon>Gomontiellales</taxon>
        <taxon>Chamaesiphonaceae</taxon>
        <taxon>Chamaesiphon</taxon>
    </lineage>
</organism>
<dbReference type="Pfam" id="PF08852">
    <property type="entry name" value="DUF1822"/>
    <property type="match status" value="1"/>
</dbReference>